<dbReference type="CDD" id="cd00118">
    <property type="entry name" value="LysM"/>
    <property type="match status" value="4"/>
</dbReference>
<protein>
    <submittedName>
        <fullName evidence="3">LysM peptidoglycan-binding domain-containing protein</fullName>
    </submittedName>
</protein>
<dbReference type="SUPFAM" id="SSF54106">
    <property type="entry name" value="LysM domain"/>
    <property type="match status" value="4"/>
</dbReference>
<dbReference type="Pfam" id="PF01476">
    <property type="entry name" value="LysM"/>
    <property type="match status" value="4"/>
</dbReference>
<feature type="region of interest" description="Disordered" evidence="1">
    <location>
        <begin position="330"/>
        <end position="349"/>
    </location>
</feature>
<dbReference type="InterPro" id="IPR002508">
    <property type="entry name" value="MurNAc-LAA_cat"/>
</dbReference>
<dbReference type="Gene3D" id="3.10.350.10">
    <property type="entry name" value="LysM domain"/>
    <property type="match status" value="4"/>
</dbReference>
<dbReference type="Pfam" id="PF01520">
    <property type="entry name" value="Amidase_3"/>
    <property type="match status" value="1"/>
</dbReference>
<feature type="domain" description="LysM" evidence="2">
    <location>
        <begin position="219"/>
        <end position="263"/>
    </location>
</feature>
<evidence type="ECO:0000259" key="2">
    <source>
        <dbReference type="PROSITE" id="PS51782"/>
    </source>
</evidence>
<evidence type="ECO:0000256" key="1">
    <source>
        <dbReference type="SAM" id="MobiDB-lite"/>
    </source>
</evidence>
<dbReference type="PROSITE" id="PS51782">
    <property type="entry name" value="LYSM"/>
    <property type="match status" value="4"/>
</dbReference>
<dbReference type="InterPro" id="IPR036779">
    <property type="entry name" value="LysM_dom_sf"/>
</dbReference>
<dbReference type="EMBL" id="JBBMFD010000008">
    <property type="protein sequence ID" value="MEQ2440421.1"/>
    <property type="molecule type" value="Genomic_DNA"/>
</dbReference>
<dbReference type="PANTHER" id="PTHR33734:SF22">
    <property type="entry name" value="MEMBRANE-BOUND LYTIC MUREIN TRANSGLYCOSYLASE D"/>
    <property type="match status" value="1"/>
</dbReference>
<feature type="domain" description="LysM" evidence="2">
    <location>
        <begin position="282"/>
        <end position="326"/>
    </location>
</feature>
<evidence type="ECO:0000313" key="4">
    <source>
        <dbReference type="Proteomes" id="UP001489509"/>
    </source>
</evidence>
<dbReference type="PANTHER" id="PTHR33734">
    <property type="entry name" value="LYSM DOMAIN-CONTAINING GPI-ANCHORED PROTEIN 2"/>
    <property type="match status" value="1"/>
</dbReference>
<keyword evidence="4" id="KW-1185">Reference proteome</keyword>
<accession>A0ABV1DZD8</accession>
<dbReference type="Gene3D" id="3.40.630.40">
    <property type="entry name" value="Zn-dependent exopeptidases"/>
    <property type="match status" value="1"/>
</dbReference>
<dbReference type="SUPFAM" id="SSF53187">
    <property type="entry name" value="Zn-dependent exopeptidases"/>
    <property type="match status" value="1"/>
</dbReference>
<organism evidence="3 4">
    <name type="scientific">Solibaculum intestinale</name>
    <dbReference type="NCBI Taxonomy" id="3133165"/>
    <lineage>
        <taxon>Bacteria</taxon>
        <taxon>Bacillati</taxon>
        <taxon>Bacillota</taxon>
        <taxon>Clostridia</taxon>
        <taxon>Eubacteriales</taxon>
        <taxon>Oscillospiraceae</taxon>
        <taxon>Solibaculum</taxon>
    </lineage>
</organism>
<dbReference type="SMART" id="SM00257">
    <property type="entry name" value="LysM"/>
    <property type="match status" value="4"/>
</dbReference>
<evidence type="ECO:0000313" key="3">
    <source>
        <dbReference type="EMBL" id="MEQ2440421.1"/>
    </source>
</evidence>
<proteinExistence type="predicted"/>
<feature type="domain" description="LysM" evidence="2">
    <location>
        <begin position="344"/>
        <end position="388"/>
    </location>
</feature>
<comment type="caution">
    <text evidence="3">The sequence shown here is derived from an EMBL/GenBank/DDBJ whole genome shotgun (WGS) entry which is preliminary data.</text>
</comment>
<reference evidence="3 4" key="1">
    <citation type="submission" date="2024-03" db="EMBL/GenBank/DDBJ databases">
        <title>Human intestinal bacterial collection.</title>
        <authorList>
            <person name="Pauvert C."/>
            <person name="Hitch T.C.A."/>
            <person name="Clavel T."/>
        </authorList>
    </citation>
    <scope>NUCLEOTIDE SEQUENCE [LARGE SCALE GENOMIC DNA]</scope>
    <source>
        <strain evidence="3 4">CLA-JM-H44</strain>
    </source>
</reference>
<dbReference type="RefSeq" id="WP_349218971.1">
    <property type="nucleotide sequence ID" value="NZ_JBBMFD010000008.1"/>
</dbReference>
<feature type="domain" description="LysM" evidence="2">
    <location>
        <begin position="403"/>
        <end position="447"/>
    </location>
</feature>
<gene>
    <name evidence="3" type="ORF">WMO26_06225</name>
</gene>
<dbReference type="CDD" id="cd02696">
    <property type="entry name" value="MurNAc-LAA"/>
    <property type="match status" value="1"/>
</dbReference>
<dbReference type="Proteomes" id="UP001489509">
    <property type="component" value="Unassembled WGS sequence"/>
</dbReference>
<sequence>MFRICIDPGHGEYGNPYPQRPGYYEGTQMYKLAQYQKEELEKYSDVEVILTRKTITDDPSLDARGKMAAGCDLFYSDHSNAADSSGNWSAARGVDIYGSNRKPAEALCNQLGAAIAAAMGNNFRGTFYRDYQTGRTYSEPQPGMLDYYGVIRSAVATSCKAAIIVEHGFHTNELDSAFLINDDDLRKMAKAEVEVLARYYGLGSSGGETPAPDPTPSGDTYTVETGDSLSAIGAKLGLDWREIAALNGITSPYVIYTGQVLKLPGSSSGGETPTPDPTPSGDTYTVQTGDSLSAIGAKLGLDWREIAALNGISSPYIIYTGQVLKLPGASSGGTPTPAPTPSDSTYTVQTGDSLSKIGAKLGLNWRDIAALNGISSPYIIYTGQVLKLPGGADDTPDASQTPDTYTVQKGDSLYSIGNRLGVSWSELAVANSIAPPYIIYAGQVLKVPGGTAQVATSYAVKTEDAPDEVDTDYQALYQSEKTAREAAENKLKTLIDKITSLLSGMQ</sequence>
<name>A0ABV1DZD8_9FIRM</name>
<dbReference type="InterPro" id="IPR018392">
    <property type="entry name" value="LysM"/>
</dbReference>